<feature type="region of interest" description="Disordered" evidence="1">
    <location>
        <begin position="104"/>
        <end position="145"/>
    </location>
</feature>
<dbReference type="PANTHER" id="PTHR46637:SF1">
    <property type="entry name" value="BLL5188 PROTEIN"/>
    <property type="match status" value="1"/>
</dbReference>
<reference evidence="3 4" key="1">
    <citation type="submission" date="2019-10" db="EMBL/GenBank/DDBJ databases">
        <title>Whole genome shotgun sequence of Acrocarpospora macrocephala NBRC 16266.</title>
        <authorList>
            <person name="Ichikawa N."/>
            <person name="Kimura A."/>
            <person name="Kitahashi Y."/>
            <person name="Komaki H."/>
            <person name="Oguchi A."/>
        </authorList>
    </citation>
    <scope>NUCLEOTIDE SEQUENCE [LARGE SCALE GENOMIC DNA]</scope>
    <source>
        <strain evidence="3 4">NBRC 16266</strain>
    </source>
</reference>
<dbReference type="Pfam" id="PF13340">
    <property type="entry name" value="DUF4096"/>
    <property type="match status" value="1"/>
</dbReference>
<proteinExistence type="predicted"/>
<dbReference type="AlphaFoldDB" id="A0A5M3WH17"/>
<keyword evidence="4" id="KW-1185">Reference proteome</keyword>
<evidence type="ECO:0000313" key="3">
    <source>
        <dbReference type="EMBL" id="GES08417.1"/>
    </source>
</evidence>
<feature type="compositionally biased region" description="Low complexity" evidence="1">
    <location>
        <begin position="117"/>
        <end position="133"/>
    </location>
</feature>
<evidence type="ECO:0000313" key="4">
    <source>
        <dbReference type="Proteomes" id="UP000331127"/>
    </source>
</evidence>
<dbReference type="EMBL" id="BLAE01000010">
    <property type="protein sequence ID" value="GES08417.1"/>
    <property type="molecule type" value="Genomic_DNA"/>
</dbReference>
<dbReference type="PANTHER" id="PTHR46637">
    <property type="entry name" value="TIS1421-TRANSPOSASE PROTEIN A"/>
    <property type="match status" value="1"/>
</dbReference>
<feature type="domain" description="Insertion element IS402-like" evidence="2">
    <location>
        <begin position="7"/>
        <end position="78"/>
    </location>
</feature>
<evidence type="ECO:0000256" key="1">
    <source>
        <dbReference type="SAM" id="MobiDB-lite"/>
    </source>
</evidence>
<dbReference type="Proteomes" id="UP000331127">
    <property type="component" value="Unassembled WGS sequence"/>
</dbReference>
<dbReference type="InterPro" id="IPR025161">
    <property type="entry name" value="IS402-like_dom"/>
</dbReference>
<name>A0A5M3WH17_9ACTN</name>
<sequence length="145" mass="16279">MVRRGELTDNAWRQIEPLLPAVDGRGRPWRNHREVINGILWRLRTGAPWRDIPERYGPWQTCSERFARWDNDGTWARLLEEMQVKDDSIGTVELTVSIDSTIARAHQHAAGARKRGATTGRSISGRPRSGRLSDGPEAGSPPSST</sequence>
<accession>A0A5M3WH17</accession>
<dbReference type="NCBIfam" id="NF033580">
    <property type="entry name" value="transpos_IS5_3"/>
    <property type="match status" value="1"/>
</dbReference>
<organism evidence="3 4">
    <name type="scientific">Acrocarpospora macrocephala</name>
    <dbReference type="NCBI Taxonomy" id="150177"/>
    <lineage>
        <taxon>Bacteria</taxon>
        <taxon>Bacillati</taxon>
        <taxon>Actinomycetota</taxon>
        <taxon>Actinomycetes</taxon>
        <taxon>Streptosporangiales</taxon>
        <taxon>Streptosporangiaceae</taxon>
        <taxon>Acrocarpospora</taxon>
    </lineage>
</organism>
<feature type="compositionally biased region" description="Basic residues" evidence="1">
    <location>
        <begin position="105"/>
        <end position="116"/>
    </location>
</feature>
<dbReference type="InterPro" id="IPR052909">
    <property type="entry name" value="Transposase_6_like"/>
</dbReference>
<gene>
    <name evidence="3" type="ORF">Amac_020130</name>
</gene>
<comment type="caution">
    <text evidence="3">The sequence shown here is derived from an EMBL/GenBank/DDBJ whole genome shotgun (WGS) entry which is preliminary data.</text>
</comment>
<protein>
    <submittedName>
        <fullName evidence="3">Transposase</fullName>
    </submittedName>
</protein>
<evidence type="ECO:0000259" key="2">
    <source>
        <dbReference type="Pfam" id="PF13340"/>
    </source>
</evidence>